<dbReference type="GO" id="GO:0002143">
    <property type="term" value="P:tRNA wobble position uridine thiolation"/>
    <property type="evidence" value="ECO:0007669"/>
    <property type="project" value="TreeGrafter"/>
</dbReference>
<name>L0FDN6_DESDL</name>
<keyword evidence="3" id="KW-0963">Cytoplasm</keyword>
<dbReference type="PANTHER" id="PTHR37010">
    <property type="entry name" value="SULFURTRANSFERASE TUSE"/>
    <property type="match status" value="1"/>
</dbReference>
<feature type="active site" description="Cysteine persulfide intermediate" evidence="4">
    <location>
        <position position="103"/>
    </location>
</feature>
<keyword evidence="6" id="KW-1185">Reference proteome</keyword>
<evidence type="ECO:0000313" key="6">
    <source>
        <dbReference type="Proteomes" id="UP000010797"/>
    </source>
</evidence>
<comment type="subcellular location">
    <subcellularLocation>
        <location evidence="1">Cytoplasm</location>
    </subcellularLocation>
</comment>
<evidence type="ECO:0000313" key="5">
    <source>
        <dbReference type="EMBL" id="AGA70776.1"/>
    </source>
</evidence>
<dbReference type="InterPro" id="IPR043163">
    <property type="entry name" value="DsrC-like_N"/>
</dbReference>
<evidence type="ECO:0000256" key="3">
    <source>
        <dbReference type="ARBA" id="ARBA00022490"/>
    </source>
</evidence>
<dbReference type="Pfam" id="PF04358">
    <property type="entry name" value="DsrC"/>
    <property type="match status" value="1"/>
</dbReference>
<dbReference type="HOGENOM" id="CLU_153199_0_1_9"/>
<evidence type="ECO:0000256" key="1">
    <source>
        <dbReference type="ARBA" id="ARBA00004496"/>
    </source>
</evidence>
<dbReference type="InterPro" id="IPR042072">
    <property type="entry name" value="DsrC-like_C"/>
</dbReference>
<dbReference type="AlphaFoldDB" id="L0FDN6"/>
<dbReference type="OrthoDB" id="9786347at2"/>
<dbReference type="Proteomes" id="UP000010797">
    <property type="component" value="Chromosome"/>
</dbReference>
<dbReference type="STRING" id="871963.Desdi_3385"/>
<dbReference type="Gene3D" id="3.30.1420.10">
    <property type="match status" value="1"/>
</dbReference>
<reference evidence="6" key="1">
    <citation type="submission" date="2012-02" db="EMBL/GenBank/DDBJ databases">
        <title>Complete sequence of Desulfitobacterium dichloroeliminans LMG P-21439.</title>
        <authorList>
            <person name="Lucas S."/>
            <person name="Han J."/>
            <person name="Lapidus A."/>
            <person name="Cheng J.-F."/>
            <person name="Goodwin L."/>
            <person name="Pitluck S."/>
            <person name="Peters L."/>
            <person name="Ovchinnikova G."/>
            <person name="Teshima H."/>
            <person name="Detter J.C."/>
            <person name="Han C."/>
            <person name="Tapia R."/>
            <person name="Land M."/>
            <person name="Hauser L."/>
            <person name="Kyrpides N."/>
            <person name="Ivanova N."/>
            <person name="Pagani I."/>
            <person name="Kruse T."/>
            <person name="de Vos W.M."/>
            <person name="Boon N."/>
            <person name="Smidt H."/>
            <person name="Woyke T."/>
        </authorList>
    </citation>
    <scope>NUCLEOTIDE SEQUENCE [LARGE SCALE GENOMIC DNA]</scope>
    <source>
        <strain evidence="6">LMG P-21439 / DCA1</strain>
    </source>
</reference>
<dbReference type="eggNOG" id="COG2920">
    <property type="taxonomic scope" value="Bacteria"/>
</dbReference>
<protein>
    <submittedName>
        <fullName evidence="5">Sulfur relay protein, TusE/DsrC/DsvC family</fullName>
    </submittedName>
</protein>
<dbReference type="SUPFAM" id="SSF69721">
    <property type="entry name" value="DsrC, the gamma subunit of dissimilatory sulfite reductase"/>
    <property type="match status" value="1"/>
</dbReference>
<dbReference type="InterPro" id="IPR007453">
    <property type="entry name" value="DsrC/TusE"/>
</dbReference>
<dbReference type="Gene3D" id="1.10.10.370">
    <property type="entry name" value="DsrC-like protein, C-terminal domain"/>
    <property type="match status" value="1"/>
</dbReference>
<dbReference type="PANTHER" id="PTHR37010:SF1">
    <property type="entry name" value="SULFURTRANSFERASE TUSE"/>
    <property type="match status" value="1"/>
</dbReference>
<sequence length="104" mass="11272">MKKDIAGFSVDVTEEGYLVSGAQWNKDIAEAIAKELGLGDLTPGHWKIIEFLQKDFAETGKIPTIRRVNKVGNIGTQELYALFPEGPLLKATKVAGLSKPVSCV</sequence>
<dbReference type="GO" id="GO:0005737">
    <property type="term" value="C:cytoplasm"/>
    <property type="evidence" value="ECO:0007669"/>
    <property type="project" value="UniProtKB-SubCell"/>
</dbReference>
<gene>
    <name evidence="5" type="ordered locus">Desdi_3385</name>
</gene>
<evidence type="ECO:0000256" key="4">
    <source>
        <dbReference type="PIRSR" id="PIRSR006223-50"/>
    </source>
</evidence>
<dbReference type="EMBL" id="CP003344">
    <property type="protein sequence ID" value="AGA70776.1"/>
    <property type="molecule type" value="Genomic_DNA"/>
</dbReference>
<dbReference type="NCBIfam" id="TIGR03342">
    <property type="entry name" value="dsrC_tusE_dsvC"/>
    <property type="match status" value="1"/>
</dbReference>
<dbReference type="InterPro" id="IPR025526">
    <property type="entry name" value="DsrC-like_dom_sf"/>
</dbReference>
<dbReference type="GO" id="GO:0097163">
    <property type="term" value="F:sulfur carrier activity"/>
    <property type="evidence" value="ECO:0007669"/>
    <property type="project" value="TreeGrafter"/>
</dbReference>
<dbReference type="KEGG" id="ddl:Desdi_3385"/>
<accession>L0FDN6</accession>
<evidence type="ECO:0000256" key="2">
    <source>
        <dbReference type="ARBA" id="ARBA00005718"/>
    </source>
</evidence>
<dbReference type="RefSeq" id="WP_015263734.1">
    <property type="nucleotide sequence ID" value="NC_019903.1"/>
</dbReference>
<proteinExistence type="inferred from homology"/>
<comment type="similarity">
    <text evidence="2">Belongs to the DsrC/TusE family.</text>
</comment>
<organism evidence="5 6">
    <name type="scientific">Desulfitobacterium dichloroeliminans (strain LMG P-21439 / DCA1)</name>
    <dbReference type="NCBI Taxonomy" id="871963"/>
    <lineage>
        <taxon>Bacteria</taxon>
        <taxon>Bacillati</taxon>
        <taxon>Bacillota</taxon>
        <taxon>Clostridia</taxon>
        <taxon>Eubacteriales</taxon>
        <taxon>Desulfitobacteriaceae</taxon>
        <taxon>Desulfitobacterium</taxon>
    </lineage>
</organism>
<dbReference type="PIRSF" id="PIRSF006223">
    <property type="entry name" value="DsrC_TusE"/>
    <property type="match status" value="1"/>
</dbReference>